<dbReference type="PATRIC" id="fig|394096.3.peg.8739"/>
<dbReference type="InterPro" id="IPR000719">
    <property type="entry name" value="Prot_kinase_dom"/>
</dbReference>
<sequence>MSNTPHTEAPFEAVPAVWHQGLTVGRYHLLARIAVGGMAEIWLARQAGLKGFEKFVVIKRILDGLGTDPEFVAMFLDEARIAAQLNHPHIVQIFDLGEEAGAFFIAMEYLPGENLAAIARTGARQSQPLPIPLAVRVIADAAEGLAYAHTKTGPDGKLLGIVHRDVSPQNILVTYDGVVKVVDFGIAKAATRESQTMVGQVKGKTAYMSPEQAKGQSLDARSDIFALGILLFELVTRSRLFQFSDPLEALRVVASDDPIPLAHERNPEVPATLGLIIARALARDPDQRYSTGRQFQYALEEWLRSQPEVPGAAELAAYMHERFGARIQERAKMLEAARNGEVSSTGIRRAVSSNTGDSMPGRAQVDEETTLEQSLRKRSRLSMTAAAVGGLLLLGGMGAFFALRSGGSVEPVPPPVATPPVAPAPPILTIETDPPGALIKVDGQEVGHSPLTLDTLSVGEHSVAASLEGRLPAERQVKLANPGERAMVLLALAVEPAPTPNPPPTSTETASPSASQSRPAKKAAMGKLTLDTTPWTRVFLRKQRLGDTPLIDVQLPAGKYQLKLVNEEKNISTVIEVEIRAGQTTAKKLRL</sequence>
<dbReference type="Gene3D" id="3.30.200.20">
    <property type="entry name" value="Phosphorylase Kinase, domain 1"/>
    <property type="match status" value="1"/>
</dbReference>
<gene>
    <name evidence="7" type="ORF">DB31_6021</name>
</gene>
<dbReference type="RefSeq" id="WP_044199432.1">
    <property type="nucleotide sequence ID" value="NZ_JMCB01000031.1"/>
</dbReference>
<reference evidence="7 8" key="1">
    <citation type="submission" date="2014-04" db="EMBL/GenBank/DDBJ databases">
        <title>Genome assembly of Hyalangium minutum DSM 14724.</title>
        <authorList>
            <person name="Sharma G."/>
            <person name="Subramanian S."/>
        </authorList>
    </citation>
    <scope>NUCLEOTIDE SEQUENCE [LARGE SCALE GENOMIC DNA]</scope>
    <source>
        <strain evidence="7 8">DSM 14724</strain>
    </source>
</reference>
<protein>
    <submittedName>
        <fullName evidence="7">Serine/threonine protein kinase</fullName>
    </submittedName>
</protein>
<evidence type="ECO:0000256" key="4">
    <source>
        <dbReference type="ARBA" id="ARBA00022840"/>
    </source>
</evidence>
<dbReference type="AlphaFoldDB" id="A0A085VXI7"/>
<accession>A0A085VXI7</accession>
<dbReference type="CDD" id="cd14014">
    <property type="entry name" value="STKc_PknB_like"/>
    <property type="match status" value="1"/>
</dbReference>
<dbReference type="InterPro" id="IPR011009">
    <property type="entry name" value="Kinase-like_dom_sf"/>
</dbReference>
<dbReference type="Pfam" id="PF00069">
    <property type="entry name" value="Pkinase"/>
    <property type="match status" value="1"/>
</dbReference>
<feature type="region of interest" description="Disordered" evidence="5">
    <location>
        <begin position="350"/>
        <end position="371"/>
    </location>
</feature>
<evidence type="ECO:0000256" key="3">
    <source>
        <dbReference type="ARBA" id="ARBA00022777"/>
    </source>
</evidence>
<keyword evidence="3 7" id="KW-0418">Kinase</keyword>
<keyword evidence="7" id="KW-0723">Serine/threonine-protein kinase</keyword>
<name>A0A085VXI7_9BACT</name>
<feature type="domain" description="Protein kinase" evidence="6">
    <location>
        <begin position="27"/>
        <end position="303"/>
    </location>
</feature>
<evidence type="ECO:0000313" key="8">
    <source>
        <dbReference type="Proteomes" id="UP000028725"/>
    </source>
</evidence>
<dbReference type="PROSITE" id="PS00109">
    <property type="entry name" value="PROTEIN_KINASE_TYR"/>
    <property type="match status" value="1"/>
</dbReference>
<dbReference type="Gene3D" id="1.10.510.10">
    <property type="entry name" value="Transferase(Phosphotransferase) domain 1"/>
    <property type="match status" value="1"/>
</dbReference>
<dbReference type="EMBL" id="JMCB01000031">
    <property type="protein sequence ID" value="KFE60150.1"/>
    <property type="molecule type" value="Genomic_DNA"/>
</dbReference>
<dbReference type="Pfam" id="PF08308">
    <property type="entry name" value="PEGA"/>
    <property type="match status" value="1"/>
</dbReference>
<organism evidence="7 8">
    <name type="scientific">Hyalangium minutum</name>
    <dbReference type="NCBI Taxonomy" id="394096"/>
    <lineage>
        <taxon>Bacteria</taxon>
        <taxon>Pseudomonadati</taxon>
        <taxon>Myxococcota</taxon>
        <taxon>Myxococcia</taxon>
        <taxon>Myxococcales</taxon>
        <taxon>Cystobacterineae</taxon>
        <taxon>Archangiaceae</taxon>
        <taxon>Hyalangium</taxon>
    </lineage>
</organism>
<comment type="caution">
    <text evidence="7">The sequence shown here is derived from an EMBL/GenBank/DDBJ whole genome shotgun (WGS) entry which is preliminary data.</text>
</comment>
<dbReference type="PROSITE" id="PS50011">
    <property type="entry name" value="PROTEIN_KINASE_DOM"/>
    <property type="match status" value="1"/>
</dbReference>
<evidence type="ECO:0000259" key="6">
    <source>
        <dbReference type="PROSITE" id="PS50011"/>
    </source>
</evidence>
<dbReference type="SUPFAM" id="SSF56112">
    <property type="entry name" value="Protein kinase-like (PK-like)"/>
    <property type="match status" value="1"/>
</dbReference>
<keyword evidence="2" id="KW-0547">Nucleotide-binding</keyword>
<feature type="region of interest" description="Disordered" evidence="5">
    <location>
        <begin position="495"/>
        <end position="525"/>
    </location>
</feature>
<evidence type="ECO:0000256" key="1">
    <source>
        <dbReference type="ARBA" id="ARBA00022679"/>
    </source>
</evidence>
<dbReference type="Proteomes" id="UP000028725">
    <property type="component" value="Unassembled WGS sequence"/>
</dbReference>
<keyword evidence="8" id="KW-1185">Reference proteome</keyword>
<dbReference type="PANTHER" id="PTHR43289">
    <property type="entry name" value="MITOGEN-ACTIVATED PROTEIN KINASE KINASE KINASE 20-RELATED"/>
    <property type="match status" value="1"/>
</dbReference>
<dbReference type="InterPro" id="IPR008266">
    <property type="entry name" value="Tyr_kinase_AS"/>
</dbReference>
<keyword evidence="4" id="KW-0067">ATP-binding</keyword>
<proteinExistence type="predicted"/>
<feature type="compositionally biased region" description="Low complexity" evidence="5">
    <location>
        <begin position="506"/>
        <end position="515"/>
    </location>
</feature>
<dbReference type="GO" id="GO:0005524">
    <property type="term" value="F:ATP binding"/>
    <property type="evidence" value="ECO:0007669"/>
    <property type="project" value="UniProtKB-KW"/>
</dbReference>
<dbReference type="InterPro" id="IPR013229">
    <property type="entry name" value="PEGA"/>
</dbReference>
<dbReference type="GO" id="GO:0004674">
    <property type="term" value="F:protein serine/threonine kinase activity"/>
    <property type="evidence" value="ECO:0007669"/>
    <property type="project" value="UniProtKB-KW"/>
</dbReference>
<dbReference type="STRING" id="394096.DB31_6021"/>
<evidence type="ECO:0000256" key="5">
    <source>
        <dbReference type="SAM" id="MobiDB-lite"/>
    </source>
</evidence>
<evidence type="ECO:0000256" key="2">
    <source>
        <dbReference type="ARBA" id="ARBA00022741"/>
    </source>
</evidence>
<keyword evidence="1" id="KW-0808">Transferase</keyword>
<evidence type="ECO:0000313" key="7">
    <source>
        <dbReference type="EMBL" id="KFE60150.1"/>
    </source>
</evidence>
<dbReference type="PANTHER" id="PTHR43289:SF6">
    <property type="entry name" value="SERINE_THREONINE-PROTEIN KINASE NEKL-3"/>
    <property type="match status" value="1"/>
</dbReference>